<feature type="region of interest" description="Disordered" evidence="2">
    <location>
        <begin position="1"/>
        <end position="23"/>
    </location>
</feature>
<keyword evidence="1" id="KW-0862">Zinc</keyword>
<evidence type="ECO:0000313" key="4">
    <source>
        <dbReference type="EMBL" id="KLO09230.1"/>
    </source>
</evidence>
<reference evidence="4 5" key="1">
    <citation type="submission" date="2015-04" db="EMBL/GenBank/DDBJ databases">
        <title>Complete genome sequence of Schizopora paradoxa KUC8140, a cosmopolitan wood degrader in East Asia.</title>
        <authorList>
            <consortium name="DOE Joint Genome Institute"/>
            <person name="Min B."/>
            <person name="Park H."/>
            <person name="Jang Y."/>
            <person name="Kim J.-J."/>
            <person name="Kim K.H."/>
            <person name="Pangilinan J."/>
            <person name="Lipzen A."/>
            <person name="Riley R."/>
            <person name="Grigoriev I.V."/>
            <person name="Spatafora J.W."/>
            <person name="Choi I.-G."/>
        </authorList>
    </citation>
    <scope>NUCLEOTIDE SEQUENCE [LARGE SCALE GENOMIC DNA]</scope>
    <source>
        <strain evidence="4 5">KUC8140</strain>
    </source>
</reference>
<dbReference type="OrthoDB" id="427030at2759"/>
<dbReference type="InterPro" id="IPR013087">
    <property type="entry name" value="Znf_C2H2_type"/>
</dbReference>
<sequence length="436" mass="49449">MSYSYLNDPQGSRASQGTSTSQNRVNYEAQIEQLQLDLLSNSGEPYTFLPNSTSPFAGNMPVTSSIGFQTQNLVGLPSSLSSKLNTQTCPPQSSASPVQSTYLADLPTAAAPVNFCSYQGCTCRYKKMSDLRKHIRKKHPSLKPYFCKFPNCGRFYCTGEERLFLEHVKAHTPHWDPLRIISSFETLSCTTPRAFDTRKGPPPLDAHIVHCENLRQMKLEQWVQSGGSWYYPIYDKVYSERSVDGFEANPPRRVSSSANGIAYTWELREVRYERLVNDWKSMNLKKDVIGLKIAEERWSVMMVDLEQCALTARGGNLWMTMLSNREESATSWAASAQLQITPVSKTIREVLGVSAASFELMLDEPQSRRSLEAQREGELIIRWRSRFVIEDEGDRRPVSACSDTSHADSDDYTQYRVVNGPRGRVWEAYPHFQLLS</sequence>
<accession>A0A0H2RBJ7</accession>
<organism evidence="4 5">
    <name type="scientific">Schizopora paradoxa</name>
    <dbReference type="NCBI Taxonomy" id="27342"/>
    <lineage>
        <taxon>Eukaryota</taxon>
        <taxon>Fungi</taxon>
        <taxon>Dikarya</taxon>
        <taxon>Basidiomycota</taxon>
        <taxon>Agaricomycotina</taxon>
        <taxon>Agaricomycetes</taxon>
        <taxon>Hymenochaetales</taxon>
        <taxon>Schizoporaceae</taxon>
        <taxon>Schizopora</taxon>
    </lineage>
</organism>
<protein>
    <recommendedName>
        <fullName evidence="3">C2H2-type domain-containing protein</fullName>
    </recommendedName>
</protein>
<dbReference type="Gene3D" id="3.30.160.60">
    <property type="entry name" value="Classic Zinc Finger"/>
    <property type="match status" value="1"/>
</dbReference>
<evidence type="ECO:0000256" key="2">
    <source>
        <dbReference type="SAM" id="MobiDB-lite"/>
    </source>
</evidence>
<evidence type="ECO:0000313" key="5">
    <source>
        <dbReference type="Proteomes" id="UP000053477"/>
    </source>
</evidence>
<dbReference type="GO" id="GO:0008270">
    <property type="term" value="F:zinc ion binding"/>
    <property type="evidence" value="ECO:0007669"/>
    <property type="project" value="UniProtKB-KW"/>
</dbReference>
<keyword evidence="1" id="KW-0479">Metal-binding</keyword>
<dbReference type="SMART" id="SM00355">
    <property type="entry name" value="ZnF_C2H2"/>
    <property type="match status" value="2"/>
</dbReference>
<keyword evidence="5" id="KW-1185">Reference proteome</keyword>
<dbReference type="EMBL" id="KQ086062">
    <property type="protein sequence ID" value="KLO09230.1"/>
    <property type="molecule type" value="Genomic_DNA"/>
</dbReference>
<feature type="domain" description="C2H2-type" evidence="3">
    <location>
        <begin position="114"/>
        <end position="144"/>
    </location>
</feature>
<dbReference type="Proteomes" id="UP000053477">
    <property type="component" value="Unassembled WGS sequence"/>
</dbReference>
<dbReference type="AlphaFoldDB" id="A0A0H2RBJ7"/>
<gene>
    <name evidence="4" type="ORF">SCHPADRAFT_931267</name>
</gene>
<keyword evidence="1" id="KW-0863">Zinc-finger</keyword>
<evidence type="ECO:0000256" key="1">
    <source>
        <dbReference type="PROSITE-ProRule" id="PRU00042"/>
    </source>
</evidence>
<name>A0A0H2RBJ7_9AGAM</name>
<dbReference type="InParanoid" id="A0A0H2RBJ7"/>
<evidence type="ECO:0000259" key="3">
    <source>
        <dbReference type="PROSITE" id="PS50157"/>
    </source>
</evidence>
<dbReference type="PROSITE" id="PS50157">
    <property type="entry name" value="ZINC_FINGER_C2H2_2"/>
    <property type="match status" value="1"/>
</dbReference>
<dbReference type="PROSITE" id="PS00028">
    <property type="entry name" value="ZINC_FINGER_C2H2_1"/>
    <property type="match status" value="1"/>
</dbReference>
<proteinExistence type="predicted"/>